<dbReference type="InterPro" id="IPR041664">
    <property type="entry name" value="AAA_16"/>
</dbReference>
<feature type="domain" description="Orc1-like AAA ATPase" evidence="2">
    <location>
        <begin position="367"/>
        <end position="490"/>
    </location>
</feature>
<dbReference type="Gene3D" id="1.25.40.10">
    <property type="entry name" value="Tetratricopeptide repeat domain"/>
    <property type="match status" value="1"/>
</dbReference>
<dbReference type="InterPro" id="IPR027417">
    <property type="entry name" value="P-loop_NTPase"/>
</dbReference>
<name>Q098Y8_STIAD</name>
<dbReference type="Pfam" id="PF13191">
    <property type="entry name" value="AAA_16"/>
    <property type="match status" value="1"/>
</dbReference>
<dbReference type="SUPFAM" id="SSF48452">
    <property type="entry name" value="TPR-like"/>
    <property type="match status" value="1"/>
</dbReference>
<reference evidence="3 4" key="1">
    <citation type="submission" date="2006-04" db="EMBL/GenBank/DDBJ databases">
        <authorList>
            <person name="Nierman W.C."/>
        </authorList>
    </citation>
    <scope>NUCLEOTIDE SEQUENCE [LARGE SCALE GENOMIC DNA]</scope>
    <source>
        <strain evidence="3 4">DW4/3-1</strain>
    </source>
</reference>
<dbReference type="PANTHER" id="PTHR47691:SF3">
    <property type="entry name" value="HTH-TYPE TRANSCRIPTIONAL REGULATOR RV0890C-RELATED"/>
    <property type="match status" value="1"/>
</dbReference>
<dbReference type="PANTHER" id="PTHR47691">
    <property type="entry name" value="REGULATOR-RELATED"/>
    <property type="match status" value="1"/>
</dbReference>
<evidence type="ECO:0000313" key="4">
    <source>
        <dbReference type="Proteomes" id="UP000032702"/>
    </source>
</evidence>
<dbReference type="GO" id="GO:0016787">
    <property type="term" value="F:hydrolase activity"/>
    <property type="evidence" value="ECO:0007669"/>
    <property type="project" value="InterPro"/>
</dbReference>
<dbReference type="RefSeq" id="WP_002612181.1">
    <property type="nucleotide sequence ID" value="NC_014623.1"/>
</dbReference>
<dbReference type="EMBL" id="AAMD01000019">
    <property type="protein sequence ID" value="EAU68302.1"/>
    <property type="molecule type" value="Genomic_DNA"/>
</dbReference>
<dbReference type="OrthoDB" id="651281at2"/>
<dbReference type="SUPFAM" id="SSF52540">
    <property type="entry name" value="P-loop containing nucleoside triphosphate hydrolases"/>
    <property type="match status" value="1"/>
</dbReference>
<dbReference type="Proteomes" id="UP000032702">
    <property type="component" value="Unassembled WGS sequence"/>
</dbReference>
<dbReference type="PATRIC" id="fig|378806.16.peg.7594"/>
<dbReference type="InterPro" id="IPR029052">
    <property type="entry name" value="Metallo-depent_PP-like"/>
</dbReference>
<evidence type="ECO:0000313" key="3">
    <source>
        <dbReference type="EMBL" id="EAU68302.1"/>
    </source>
</evidence>
<gene>
    <name evidence="3" type="ORF">STIAU_5822</name>
</gene>
<dbReference type="SUPFAM" id="SSF56300">
    <property type="entry name" value="Metallo-dependent phosphatases"/>
    <property type="match status" value="1"/>
</dbReference>
<feature type="domain" description="Calcineurin-like phosphoesterase" evidence="1">
    <location>
        <begin position="7"/>
        <end position="270"/>
    </location>
</feature>
<dbReference type="Gene3D" id="3.60.21.10">
    <property type="match status" value="1"/>
</dbReference>
<dbReference type="AlphaFoldDB" id="Q098Y8"/>
<dbReference type="Gene3D" id="3.40.50.300">
    <property type="entry name" value="P-loop containing nucleotide triphosphate hydrolases"/>
    <property type="match status" value="1"/>
</dbReference>
<organism evidence="3 4">
    <name type="scientific">Stigmatella aurantiaca (strain DW4/3-1)</name>
    <dbReference type="NCBI Taxonomy" id="378806"/>
    <lineage>
        <taxon>Bacteria</taxon>
        <taxon>Pseudomonadati</taxon>
        <taxon>Myxococcota</taxon>
        <taxon>Myxococcia</taxon>
        <taxon>Myxococcales</taxon>
        <taxon>Cystobacterineae</taxon>
        <taxon>Archangiaceae</taxon>
        <taxon>Stigmatella</taxon>
    </lineage>
</organism>
<protein>
    <submittedName>
        <fullName evidence="3">Ser/Thr protein phosphatase family protein</fullName>
    </submittedName>
</protein>
<proteinExistence type="predicted"/>
<accession>Q098Y8</accession>
<sequence>MSEWKARILHISDLHERGPRETEPFRRRRVLGDAWKSNLDALLEDGAIDLVCFTGDIANWGQPDEYGPATGFIEALLQQLSLPIGRLFLVPGNHDIDRKKGKKAWEELRGGKDTQGKLSRVRPLDLSRWLAGGEPPLGLESVSRDELFSRQGAYREWVSLTLGRKELVPASGAAHPFLGYRHTLRLTGHPFDIHVVGLDSAWLAGNDHDKGNLLLTSDQVERLTTDQGETLPGFRLALVHHPLSELADMADCQRRLADSVDLLLRGHLHSENIDTWEDPDRTSRQLAAGCLYEGDEADEWPNACHVITATLDGQGRPLRYDLRFRSWSKRGHWHGDDSLYKNSKGGRLTWRIQASPPPLPPAPPRLFVGRKRELKELKDALLPGEQRSVSLCAVHGMPGVGKSHLAAWFAALHANDFPGGGWRLVLNPTVLPSVEALLGDLGNQLELPGDARLAERCRERLLRPLSLVLVENADSKEAADVTAALAKALQGCPLLVTGRWRNFSEAARWRRIEVQSLDAPGALELLAQELGEEARVDPAQAQSLVRALGYLPLAVHLAAGHLRASHSVESFLALLKDKELDLEPADSDDPPFTENRTRAIIKSTFELSLDLLRRHLQTRPDVERLLSGLTALGHASLAGVGESLGAAIAGLTPNEFRNLAAAATSLSVLTRLPREERKDDAWRIHPLLADLLRNRADAALGLNRMTEWFVARLPEQPPGQEHLQQEQWAELHREGSALVDWLLQVPEEEHVRVERAGSPFAISQGPFPAWVDFCERVLQGSLSPRERSNVLWTISNVAMTSGALDRALVAAKEQSALDRDLQDPRGTALAEGIRADILQARGQQDEALRIRQQEVLPAFERLGDVRERAVTLGKVADILQARGQQDEALRIRQEEELPVYERLGDVRERAVTLFKIAIISHSQGQQDEALRVLEQQVLPVFEQMGAARECEMTRQKITNIRTGHR</sequence>
<evidence type="ECO:0000259" key="2">
    <source>
        <dbReference type="Pfam" id="PF13191"/>
    </source>
</evidence>
<evidence type="ECO:0000259" key="1">
    <source>
        <dbReference type="Pfam" id="PF00149"/>
    </source>
</evidence>
<dbReference type="InterPro" id="IPR011990">
    <property type="entry name" value="TPR-like_helical_dom_sf"/>
</dbReference>
<comment type="caution">
    <text evidence="3">The sequence shown here is derived from an EMBL/GenBank/DDBJ whole genome shotgun (WGS) entry which is preliminary data.</text>
</comment>
<dbReference type="Pfam" id="PF00149">
    <property type="entry name" value="Metallophos"/>
    <property type="match status" value="1"/>
</dbReference>
<dbReference type="InterPro" id="IPR004843">
    <property type="entry name" value="Calcineurin-like_PHP"/>
</dbReference>